<dbReference type="Gene3D" id="1.10.287.110">
    <property type="entry name" value="DnaJ domain"/>
    <property type="match status" value="1"/>
</dbReference>
<dbReference type="CDD" id="cd06257">
    <property type="entry name" value="DnaJ"/>
    <property type="match status" value="1"/>
</dbReference>
<accession>A0A1Z4M044</accession>
<dbReference type="SUPFAM" id="SSF46565">
    <property type="entry name" value="Chaperone J-domain"/>
    <property type="match status" value="1"/>
</dbReference>
<protein>
    <submittedName>
        <fullName evidence="2">Cyanobacteria-specific chaperone containing DNAJ domain protein</fullName>
    </submittedName>
</protein>
<dbReference type="PROSITE" id="PS50076">
    <property type="entry name" value="DNAJ_2"/>
    <property type="match status" value="1"/>
</dbReference>
<evidence type="ECO:0000259" key="1">
    <source>
        <dbReference type="PROSITE" id="PS50076"/>
    </source>
</evidence>
<keyword evidence="3" id="KW-1185">Reference proteome</keyword>
<proteinExistence type="predicted"/>
<name>A0A1Z4M044_9CYAN</name>
<dbReference type="EMBL" id="AP018227">
    <property type="protein sequence ID" value="BAY86781.1"/>
    <property type="molecule type" value="Genomic_DNA"/>
</dbReference>
<reference evidence="2 3" key="1">
    <citation type="submission" date="2017-06" db="EMBL/GenBank/DDBJ databases">
        <title>Genome sequencing of cyanobaciteial culture collection at National Institute for Environmental Studies (NIES).</title>
        <authorList>
            <person name="Hirose Y."/>
            <person name="Shimura Y."/>
            <person name="Fujisawa T."/>
            <person name="Nakamura Y."/>
            <person name="Kawachi M."/>
        </authorList>
    </citation>
    <scope>NUCLEOTIDE SEQUENCE [LARGE SCALE GENOMIC DNA]</scope>
    <source>
        <strain evidence="2 3">NIES-267</strain>
    </source>
</reference>
<dbReference type="SMART" id="SM00271">
    <property type="entry name" value="DnaJ"/>
    <property type="match status" value="1"/>
</dbReference>
<dbReference type="InterPro" id="IPR001623">
    <property type="entry name" value="DnaJ_domain"/>
</dbReference>
<sequence>MIRQTLKDKINNLCETQSIKGYKPGWIWHQLQIESAPFSEPELYYIAEKLGYKPGWVKYKIEEQQPSEILYQPVSLLQNSLRLLELDLPFSLRDLKRSYKNKAFKLHPDRGGTHEDFVALNKAYQYLSSNFR</sequence>
<dbReference type="AlphaFoldDB" id="A0A1Z4M044"/>
<feature type="domain" description="J" evidence="1">
    <location>
        <begin position="79"/>
        <end position="132"/>
    </location>
</feature>
<evidence type="ECO:0000313" key="3">
    <source>
        <dbReference type="Proteomes" id="UP000218418"/>
    </source>
</evidence>
<dbReference type="OrthoDB" id="9775658at2"/>
<dbReference type="Proteomes" id="UP000218418">
    <property type="component" value="Chromosome"/>
</dbReference>
<dbReference type="Pfam" id="PF00226">
    <property type="entry name" value="DnaJ"/>
    <property type="match status" value="1"/>
</dbReference>
<organism evidence="2 3">
    <name type="scientific">Calothrix parasitica NIES-267</name>
    <dbReference type="NCBI Taxonomy" id="1973488"/>
    <lineage>
        <taxon>Bacteria</taxon>
        <taxon>Bacillati</taxon>
        <taxon>Cyanobacteriota</taxon>
        <taxon>Cyanophyceae</taxon>
        <taxon>Nostocales</taxon>
        <taxon>Calotrichaceae</taxon>
        <taxon>Calothrix</taxon>
    </lineage>
</organism>
<gene>
    <name evidence="2" type="ORF">NIES267_62920</name>
</gene>
<evidence type="ECO:0000313" key="2">
    <source>
        <dbReference type="EMBL" id="BAY86781.1"/>
    </source>
</evidence>
<dbReference type="InterPro" id="IPR036869">
    <property type="entry name" value="J_dom_sf"/>
</dbReference>